<keyword evidence="1" id="KW-0472">Membrane</keyword>
<proteinExistence type="predicted"/>
<feature type="transmembrane region" description="Helical" evidence="1">
    <location>
        <begin position="34"/>
        <end position="60"/>
    </location>
</feature>
<dbReference type="Proteomes" id="UP000254258">
    <property type="component" value="Unassembled WGS sequence"/>
</dbReference>
<evidence type="ECO:0000313" key="3">
    <source>
        <dbReference type="Proteomes" id="UP000254258"/>
    </source>
</evidence>
<keyword evidence="1" id="KW-1133">Transmembrane helix</keyword>
<comment type="caution">
    <text evidence="2">The sequence shown here is derived from an EMBL/GenBank/DDBJ whole genome shotgun (WGS) entry which is preliminary data.</text>
</comment>
<evidence type="ECO:0000313" key="2">
    <source>
        <dbReference type="EMBL" id="RDS79103.1"/>
    </source>
</evidence>
<keyword evidence="1" id="KW-0812">Transmembrane</keyword>
<protein>
    <submittedName>
        <fullName evidence="2">Uncharacterized protein</fullName>
    </submittedName>
</protein>
<organism evidence="2 3">
    <name type="scientific">Dyella monticola</name>
    <dbReference type="NCBI Taxonomy" id="1927958"/>
    <lineage>
        <taxon>Bacteria</taxon>
        <taxon>Pseudomonadati</taxon>
        <taxon>Pseudomonadota</taxon>
        <taxon>Gammaproteobacteria</taxon>
        <taxon>Lysobacterales</taxon>
        <taxon>Rhodanobacteraceae</taxon>
        <taxon>Dyella</taxon>
    </lineage>
</organism>
<dbReference type="RefSeq" id="WP_115497307.1">
    <property type="nucleotide sequence ID" value="NZ_QRBE01000017.1"/>
</dbReference>
<sequence>MAIVRVVITVGIATGAAVDSSAIAGITTAGRTITFIGIVTAIVIATGFAVGTLVGVVAAVGGTVRAAVYTSTIGAVAGVATTIAALVGAPVTRVIVAVGASTITPGTIV</sequence>
<keyword evidence="3" id="KW-1185">Reference proteome</keyword>
<name>A0A370WSM0_9GAMM</name>
<evidence type="ECO:0000256" key="1">
    <source>
        <dbReference type="SAM" id="Phobius"/>
    </source>
</evidence>
<feature type="transmembrane region" description="Helical" evidence="1">
    <location>
        <begin position="67"/>
        <end position="89"/>
    </location>
</feature>
<gene>
    <name evidence="2" type="ORF">DWU98_19725</name>
</gene>
<reference evidence="2 3" key="1">
    <citation type="submission" date="2018-07" db="EMBL/GenBank/DDBJ databases">
        <title>Dyella monticola sp. nov. and Dyella psychrodurans sp. nov. isolated from monsoon evergreen broad-leaved forest soil of Dinghu Mountain, China.</title>
        <authorList>
            <person name="Gao Z."/>
            <person name="Qiu L."/>
        </authorList>
    </citation>
    <scope>NUCLEOTIDE SEQUENCE [LARGE SCALE GENOMIC DNA]</scope>
    <source>
        <strain evidence="2 3">4G-K06</strain>
    </source>
</reference>
<dbReference type="AlphaFoldDB" id="A0A370WSM0"/>
<dbReference type="EMBL" id="QRBE01000017">
    <property type="protein sequence ID" value="RDS79103.1"/>
    <property type="molecule type" value="Genomic_DNA"/>
</dbReference>
<accession>A0A370WSM0</accession>